<reference evidence="13" key="1">
    <citation type="journal article" date="2019" name="Int. J. Syst. Evol. Microbiol.">
        <title>The Global Catalogue of Microorganisms (GCM) 10K type strain sequencing project: providing services to taxonomists for standard genome sequencing and annotation.</title>
        <authorList>
            <consortium name="The Broad Institute Genomics Platform"/>
            <consortium name="The Broad Institute Genome Sequencing Center for Infectious Disease"/>
            <person name="Wu L."/>
            <person name="Ma J."/>
        </authorList>
    </citation>
    <scope>NUCLEOTIDE SEQUENCE [LARGE SCALE GENOMIC DNA]</scope>
    <source>
        <strain evidence="13">CECT 8551</strain>
    </source>
</reference>
<feature type="domain" description="TonB C-terminal" evidence="11">
    <location>
        <begin position="553"/>
        <end position="649"/>
    </location>
</feature>
<dbReference type="Gene3D" id="3.30.1150.10">
    <property type="match status" value="4"/>
</dbReference>
<proteinExistence type="inferred from homology"/>
<dbReference type="CDD" id="cd07341">
    <property type="entry name" value="M56_BlaR1_MecR1_like"/>
    <property type="match status" value="1"/>
</dbReference>
<evidence type="ECO:0000256" key="4">
    <source>
        <dbReference type="ARBA" id="ARBA00022475"/>
    </source>
</evidence>
<evidence type="ECO:0000256" key="7">
    <source>
        <dbReference type="ARBA" id="ARBA00022927"/>
    </source>
</evidence>
<keyword evidence="3" id="KW-0813">Transport</keyword>
<keyword evidence="9 10" id="KW-0472">Membrane</keyword>
<dbReference type="InterPro" id="IPR003538">
    <property type="entry name" value="TonB"/>
</dbReference>
<dbReference type="PRINTS" id="PR01374">
    <property type="entry name" value="TONBPROTEIN"/>
</dbReference>
<name>A0ABV8ELN9_9BACT</name>
<keyword evidence="8 10" id="KW-1133">Transmembrane helix</keyword>
<feature type="transmembrane region" description="Helical" evidence="10">
    <location>
        <begin position="108"/>
        <end position="129"/>
    </location>
</feature>
<evidence type="ECO:0000256" key="3">
    <source>
        <dbReference type="ARBA" id="ARBA00022448"/>
    </source>
</evidence>
<evidence type="ECO:0000313" key="13">
    <source>
        <dbReference type="Proteomes" id="UP001595766"/>
    </source>
</evidence>
<dbReference type="PANTHER" id="PTHR33446">
    <property type="entry name" value="PROTEIN TONB-RELATED"/>
    <property type="match status" value="1"/>
</dbReference>
<evidence type="ECO:0000256" key="10">
    <source>
        <dbReference type="SAM" id="Phobius"/>
    </source>
</evidence>
<dbReference type="PROSITE" id="PS52015">
    <property type="entry name" value="TONB_CTD"/>
    <property type="match status" value="3"/>
</dbReference>
<evidence type="ECO:0000313" key="12">
    <source>
        <dbReference type="EMBL" id="MFC3976120.1"/>
    </source>
</evidence>
<feature type="transmembrane region" description="Helical" evidence="10">
    <location>
        <begin position="37"/>
        <end position="58"/>
    </location>
</feature>
<evidence type="ECO:0000256" key="8">
    <source>
        <dbReference type="ARBA" id="ARBA00022989"/>
    </source>
</evidence>
<dbReference type="PANTHER" id="PTHR33446:SF2">
    <property type="entry name" value="PROTEIN TONB"/>
    <property type="match status" value="1"/>
</dbReference>
<organism evidence="12 13">
    <name type="scientific">Belliella kenyensis</name>
    <dbReference type="NCBI Taxonomy" id="1472724"/>
    <lineage>
        <taxon>Bacteria</taxon>
        <taxon>Pseudomonadati</taxon>
        <taxon>Bacteroidota</taxon>
        <taxon>Cytophagia</taxon>
        <taxon>Cytophagales</taxon>
        <taxon>Cyclobacteriaceae</taxon>
        <taxon>Belliella</taxon>
    </lineage>
</organism>
<accession>A0ABV8ELN9</accession>
<comment type="caution">
    <text evidence="12">The sequence shown here is derived from an EMBL/GenBank/DDBJ whole genome shotgun (WGS) entry which is preliminary data.</text>
</comment>
<evidence type="ECO:0000259" key="11">
    <source>
        <dbReference type="PROSITE" id="PS52015"/>
    </source>
</evidence>
<sequence>MAALVDYIWQSIFCLLFFYGIYWVFLRNEKAFVVTRIYILITPILALLFPLVEIPVGFEKPDISIEHSQLFRALSVEQVPEEVVGTFGLPEVTVQSTKLPVLLEIKDYLLIAYLSLVVFLTLNLFWQLMQMRLIQEKGWYQTTYKLREKYFLIPTYGLTPIFSYFNKLFWDDTEKLTFEEKDQILKHELVHIKQKHTWDILYYQILTILFWFNPAIHLMKSALVDVHEYLADENVLKQTENKSTYPKLIAKIAFKGMDLPIGNYFIRSTTLKRILMIKKNSKPNWFKLTMIIPLTIMLMGLISMKTKSAMSILMHGSIERIELIRQQLIDSQDSIDVSIKVKRLANPKHYELIGPREGDKLKVQLGELVYEFSEISSDEEYMKVRSLIKELRKNSQIAKSYGDIPFSTKANVAPRPADATEWQNFLQDKINEALPAKEKALGLGSILRIEFIVDQNGKISNPVIKESFGSGVDEKLIQAISSPKAPKWIPGEVNGKNVPMVHDTSVSLYFSEGMMRNADAHSFFQNKLADTPLIIYNGEEVFDLVEAPPVPHDGYDGWNQFLRANLRYPQEAIEAGEEGTVYLSFIVSREGKLDQFEVIRGVSPSLDSEALRVLAHSPDWTPGTQRGIPVNVKMRLPIKFKGSKDSDNQNGITSIDQVDKMASPAGGFSNWQTYINNNLRYPLQAQQLQIEGTVYLAATVDSNGKITNPQVLRGIGFQCDQEALRLVTSSPDWIPAFKEGKSVDSIIRIPIKFELDKSITSTQAIPTDDFKFHMRSHLKYPTKARENNEMGTVISKLVLNEKGKIIKTSIVQGLSKEINEEVLKALANAPEWKIQKPLKNQEVLFPVSFRIHDGTKYERSNLPNEIKVTAYPSSSKPERNLSF</sequence>
<keyword evidence="7" id="KW-0653">Protein transport</keyword>
<evidence type="ECO:0000256" key="9">
    <source>
        <dbReference type="ARBA" id="ARBA00023136"/>
    </source>
</evidence>
<dbReference type="InterPro" id="IPR006260">
    <property type="entry name" value="TonB/TolA_C"/>
</dbReference>
<dbReference type="NCBIfam" id="TIGR01352">
    <property type="entry name" value="tonB_Cterm"/>
    <property type="match status" value="2"/>
</dbReference>
<keyword evidence="13" id="KW-1185">Reference proteome</keyword>
<dbReference type="Pfam" id="PF03544">
    <property type="entry name" value="TonB_C"/>
    <property type="match status" value="3"/>
</dbReference>
<protein>
    <submittedName>
        <fullName evidence="12">TonB family protein</fullName>
    </submittedName>
</protein>
<feature type="transmembrane region" description="Helical" evidence="10">
    <location>
        <begin position="7"/>
        <end position="25"/>
    </location>
</feature>
<gene>
    <name evidence="12" type="ORF">ACFOUP_07015</name>
</gene>
<evidence type="ECO:0000256" key="2">
    <source>
        <dbReference type="ARBA" id="ARBA00006555"/>
    </source>
</evidence>
<feature type="domain" description="TonB C-terminal" evidence="11">
    <location>
        <begin position="666"/>
        <end position="762"/>
    </location>
</feature>
<dbReference type="Pfam" id="PF05569">
    <property type="entry name" value="Peptidase_M56"/>
    <property type="match status" value="1"/>
</dbReference>
<feature type="domain" description="TonB C-terminal" evidence="11">
    <location>
        <begin position="765"/>
        <end position="858"/>
    </location>
</feature>
<keyword evidence="6 10" id="KW-0812">Transmembrane</keyword>
<dbReference type="RefSeq" id="WP_241290639.1">
    <property type="nucleotide sequence ID" value="NZ_JAKZGR010000001.1"/>
</dbReference>
<dbReference type="SUPFAM" id="SSF74653">
    <property type="entry name" value="TolA/TonB C-terminal domain"/>
    <property type="match status" value="4"/>
</dbReference>
<evidence type="ECO:0000256" key="1">
    <source>
        <dbReference type="ARBA" id="ARBA00004383"/>
    </source>
</evidence>
<dbReference type="InterPro" id="IPR051045">
    <property type="entry name" value="TonB-dependent_transducer"/>
</dbReference>
<evidence type="ECO:0000256" key="5">
    <source>
        <dbReference type="ARBA" id="ARBA00022519"/>
    </source>
</evidence>
<dbReference type="InterPro" id="IPR008756">
    <property type="entry name" value="Peptidase_M56"/>
</dbReference>
<keyword evidence="4" id="KW-1003">Cell membrane</keyword>
<comment type="similarity">
    <text evidence="2">Belongs to the TonB family.</text>
</comment>
<feature type="transmembrane region" description="Helical" evidence="10">
    <location>
        <begin position="285"/>
        <end position="304"/>
    </location>
</feature>
<dbReference type="EMBL" id="JBHSAV010000023">
    <property type="protein sequence ID" value="MFC3976120.1"/>
    <property type="molecule type" value="Genomic_DNA"/>
</dbReference>
<evidence type="ECO:0000256" key="6">
    <source>
        <dbReference type="ARBA" id="ARBA00022692"/>
    </source>
</evidence>
<keyword evidence="5" id="KW-0997">Cell inner membrane</keyword>
<dbReference type="InterPro" id="IPR037682">
    <property type="entry name" value="TonB_C"/>
</dbReference>
<dbReference type="Proteomes" id="UP001595766">
    <property type="component" value="Unassembled WGS sequence"/>
</dbReference>
<comment type="subcellular location">
    <subcellularLocation>
        <location evidence="1">Cell inner membrane</location>
        <topology evidence="1">Single-pass membrane protein</topology>
        <orientation evidence="1">Periplasmic side</orientation>
    </subcellularLocation>
</comment>